<dbReference type="AlphaFoldDB" id="A0A7W7WP23"/>
<evidence type="ECO:0000256" key="1">
    <source>
        <dbReference type="SAM" id="MobiDB-lite"/>
    </source>
</evidence>
<accession>A0A7W7WP23</accession>
<evidence type="ECO:0000313" key="3">
    <source>
        <dbReference type="Proteomes" id="UP000578819"/>
    </source>
</evidence>
<name>A0A7W7WP23_9ACTN</name>
<reference evidence="2 3" key="1">
    <citation type="submission" date="2020-08" db="EMBL/GenBank/DDBJ databases">
        <title>Sequencing the genomes of 1000 actinobacteria strains.</title>
        <authorList>
            <person name="Klenk H.-P."/>
        </authorList>
    </citation>
    <scope>NUCLEOTIDE SEQUENCE [LARGE SCALE GENOMIC DNA]</scope>
    <source>
        <strain evidence="2 3">DSM 45886</strain>
    </source>
</reference>
<dbReference type="RefSeq" id="WP_184534321.1">
    <property type="nucleotide sequence ID" value="NZ_JACHJW010000001.1"/>
</dbReference>
<protein>
    <submittedName>
        <fullName evidence="2">Uncharacterized protein</fullName>
    </submittedName>
</protein>
<comment type="caution">
    <text evidence="2">The sequence shown here is derived from an EMBL/GenBank/DDBJ whole genome shotgun (WGS) entry which is preliminary data.</text>
</comment>
<gene>
    <name evidence="2" type="ORF">FHR38_001922</name>
</gene>
<proteinExistence type="predicted"/>
<dbReference type="EMBL" id="JACHJW010000001">
    <property type="protein sequence ID" value="MBB4958189.1"/>
    <property type="molecule type" value="Genomic_DNA"/>
</dbReference>
<evidence type="ECO:0000313" key="2">
    <source>
        <dbReference type="EMBL" id="MBB4958189.1"/>
    </source>
</evidence>
<sequence>MSRAMLVNTINRYNDKTLGGLKKLKADADAAKKSIDAEVATQTARADIMGKKEDAETALAKAGGKATGYMSANSPLAKPAPRNADGSGPKESCTIDDPTTTGCVTPRMIHSMKEAHAAGFKRYYSCYRPRWVP</sequence>
<keyword evidence="3" id="KW-1185">Reference proteome</keyword>
<dbReference type="Proteomes" id="UP000578819">
    <property type="component" value="Unassembled WGS sequence"/>
</dbReference>
<organism evidence="2 3">
    <name type="scientific">Micromonospora polyrhachis</name>
    <dbReference type="NCBI Taxonomy" id="1282883"/>
    <lineage>
        <taxon>Bacteria</taxon>
        <taxon>Bacillati</taxon>
        <taxon>Actinomycetota</taxon>
        <taxon>Actinomycetes</taxon>
        <taxon>Micromonosporales</taxon>
        <taxon>Micromonosporaceae</taxon>
        <taxon>Micromonospora</taxon>
    </lineage>
</organism>
<feature type="region of interest" description="Disordered" evidence="1">
    <location>
        <begin position="68"/>
        <end position="100"/>
    </location>
</feature>